<dbReference type="OrthoDB" id="9815010at2"/>
<accession>A0A0X3TXR7</accession>
<dbReference type="SUPFAM" id="SSF48452">
    <property type="entry name" value="TPR-like"/>
    <property type="match status" value="1"/>
</dbReference>
<keyword evidence="2 3" id="KW-0802">TPR repeat</keyword>
<dbReference type="SMART" id="SM00028">
    <property type="entry name" value="TPR"/>
    <property type="match status" value="2"/>
</dbReference>
<reference evidence="5 6" key="1">
    <citation type="submission" date="2015-12" db="EMBL/GenBank/DDBJ databases">
        <authorList>
            <person name="Shamseldin A."/>
            <person name="Moawad H."/>
            <person name="Abd El-Rahim W.M."/>
            <person name="Sadowsky M.J."/>
        </authorList>
    </citation>
    <scope>NUCLEOTIDE SEQUENCE [LARGE SCALE GENOMIC DNA]</scope>
    <source>
        <strain evidence="5 6">ZGT118</strain>
    </source>
</reference>
<keyword evidence="6" id="KW-1185">Reference proteome</keyword>
<keyword evidence="1" id="KW-0677">Repeat</keyword>
<gene>
    <name evidence="5" type="ORF">AVO45_05455</name>
</gene>
<dbReference type="InterPro" id="IPR050498">
    <property type="entry name" value="Ycf3"/>
</dbReference>
<dbReference type="AlphaFoldDB" id="A0A0X3TXR7"/>
<organism evidence="5 6">
    <name type="scientific">Ruegeria marisrubri</name>
    <dbReference type="NCBI Taxonomy" id="1685379"/>
    <lineage>
        <taxon>Bacteria</taxon>
        <taxon>Pseudomonadati</taxon>
        <taxon>Pseudomonadota</taxon>
        <taxon>Alphaproteobacteria</taxon>
        <taxon>Rhodobacterales</taxon>
        <taxon>Roseobacteraceae</taxon>
        <taxon>Ruegeria</taxon>
    </lineage>
</organism>
<keyword evidence="4" id="KW-0732">Signal</keyword>
<name>A0A0X3TXR7_9RHOB</name>
<evidence type="ECO:0000256" key="3">
    <source>
        <dbReference type="PROSITE-ProRule" id="PRU00339"/>
    </source>
</evidence>
<evidence type="ECO:0000256" key="4">
    <source>
        <dbReference type="SAM" id="SignalP"/>
    </source>
</evidence>
<sequence>MRRLAFFLSLSAIAGSPAVAETCPAAPDHSESLNALIEQVKRAETERDARLISNQMWEYWADAPNEQSQAILDRGMRRRQAWDLLGALEDFDKLVEYCPEYAEGYNQRAFVNFLRQDFRTALEDLDRALELSPRHIGAMSGRALSLMALQRIDEASRALAEALELNPWLPERGLAAPGGPLELKEKDI</sequence>
<dbReference type="EMBL" id="LQBQ01000012">
    <property type="protein sequence ID" value="KUJ80497.1"/>
    <property type="molecule type" value="Genomic_DNA"/>
</dbReference>
<evidence type="ECO:0000256" key="1">
    <source>
        <dbReference type="ARBA" id="ARBA00022737"/>
    </source>
</evidence>
<feature type="chain" id="PRO_5007054490" evidence="4">
    <location>
        <begin position="21"/>
        <end position="188"/>
    </location>
</feature>
<feature type="repeat" description="TPR" evidence="3">
    <location>
        <begin position="102"/>
        <end position="135"/>
    </location>
</feature>
<evidence type="ECO:0000313" key="5">
    <source>
        <dbReference type="EMBL" id="KUJ80497.1"/>
    </source>
</evidence>
<dbReference type="PROSITE" id="PS50005">
    <property type="entry name" value="TPR"/>
    <property type="match status" value="1"/>
</dbReference>
<dbReference type="STRING" id="1685379.AVO45_05455"/>
<dbReference type="Proteomes" id="UP000053791">
    <property type="component" value="Unassembled WGS sequence"/>
</dbReference>
<dbReference type="RefSeq" id="WP_068345811.1">
    <property type="nucleotide sequence ID" value="NZ_LQBQ01000012.1"/>
</dbReference>
<evidence type="ECO:0000313" key="6">
    <source>
        <dbReference type="Proteomes" id="UP000053791"/>
    </source>
</evidence>
<comment type="caution">
    <text evidence="5">The sequence shown here is derived from an EMBL/GenBank/DDBJ whole genome shotgun (WGS) entry which is preliminary data.</text>
</comment>
<evidence type="ECO:0000256" key="2">
    <source>
        <dbReference type="ARBA" id="ARBA00022803"/>
    </source>
</evidence>
<dbReference type="InterPro" id="IPR019734">
    <property type="entry name" value="TPR_rpt"/>
</dbReference>
<dbReference type="PANTHER" id="PTHR44858">
    <property type="entry name" value="TETRATRICOPEPTIDE REPEAT PROTEIN 6"/>
    <property type="match status" value="1"/>
</dbReference>
<proteinExistence type="predicted"/>
<dbReference type="InterPro" id="IPR011990">
    <property type="entry name" value="TPR-like_helical_dom_sf"/>
</dbReference>
<dbReference type="Pfam" id="PF14559">
    <property type="entry name" value="TPR_19"/>
    <property type="match status" value="1"/>
</dbReference>
<protein>
    <submittedName>
        <fullName evidence="5">Uncharacterized protein</fullName>
    </submittedName>
</protein>
<feature type="signal peptide" evidence="4">
    <location>
        <begin position="1"/>
        <end position="20"/>
    </location>
</feature>
<dbReference type="PANTHER" id="PTHR44858:SF1">
    <property type="entry name" value="UDP-N-ACETYLGLUCOSAMINE--PEPTIDE N-ACETYLGLUCOSAMINYLTRANSFERASE SPINDLY-RELATED"/>
    <property type="match status" value="1"/>
</dbReference>
<dbReference type="Gene3D" id="1.25.40.10">
    <property type="entry name" value="Tetratricopeptide repeat domain"/>
    <property type="match status" value="1"/>
</dbReference>